<gene>
    <name evidence="3" type="ORF">SAMN05216201_102177</name>
</gene>
<dbReference type="AlphaFoldDB" id="A0A1H6TMV0"/>
<organism evidence="3 4">
    <name type="scientific">Pseudomonas linyingensis</name>
    <dbReference type="NCBI Taxonomy" id="915471"/>
    <lineage>
        <taxon>Bacteria</taxon>
        <taxon>Pseudomonadati</taxon>
        <taxon>Pseudomonadota</taxon>
        <taxon>Gammaproteobacteria</taxon>
        <taxon>Pseudomonadales</taxon>
        <taxon>Pseudomonadaceae</taxon>
        <taxon>Pseudomonas</taxon>
    </lineage>
</organism>
<dbReference type="Gene3D" id="1.10.10.10">
    <property type="entry name" value="Winged helix-like DNA-binding domain superfamily/Winged helix DNA-binding domain"/>
    <property type="match status" value="1"/>
</dbReference>
<dbReference type="Gene3D" id="3.40.50.150">
    <property type="entry name" value="Vaccinia Virus protein VP39"/>
    <property type="match status" value="1"/>
</dbReference>
<dbReference type="SMART" id="SM00418">
    <property type="entry name" value="HTH_ARSR"/>
    <property type="match status" value="1"/>
</dbReference>
<feature type="domain" description="HTH arsR-type" evidence="2">
    <location>
        <begin position="60"/>
        <end position="157"/>
    </location>
</feature>
<dbReference type="GO" id="GO:0003700">
    <property type="term" value="F:DNA-binding transcription factor activity"/>
    <property type="evidence" value="ECO:0007669"/>
    <property type="project" value="InterPro"/>
</dbReference>
<dbReference type="PRINTS" id="PR00778">
    <property type="entry name" value="HTHARSR"/>
</dbReference>
<sequence>MVAANELAAGTRRQRPAAAAAQGQSAPVGARQYQNFLMQKLQPVAAATRLRRLMSTQPAFRHDPSDELAALCKAGGDPLRLSVLRVLASDSFGVLELAQIFAMRQSGMSHHLKVLAQAGLVATRREGNAIFYRRALAQSEQTGGALHAALLDEVDALQLPGEVQARIKEVQAQRSAAARDFFARTLEKFRAQQDLIAGLAQYRDSLLTLLDALHFPASATALEVGPGDGAFLPELARRFARVSALDSSPAMLELARQRCAAEGLANVELKLADALHDAEAAADCVVLNMVLHHFADPAAAMGQLARLVNPGGSLLLTELCSHHQSWAREACGDIWLGFDQDELARWAAEAGLVAGESLYLGLRNGFQIQVRHFARAEAASRT</sequence>
<dbReference type="Proteomes" id="UP000242930">
    <property type="component" value="Unassembled WGS sequence"/>
</dbReference>
<reference evidence="4" key="1">
    <citation type="submission" date="2016-10" db="EMBL/GenBank/DDBJ databases">
        <authorList>
            <person name="Varghese N."/>
            <person name="Submissions S."/>
        </authorList>
    </citation>
    <scope>NUCLEOTIDE SEQUENCE [LARGE SCALE GENOMIC DNA]</scope>
    <source>
        <strain evidence="4">LMG 25967</strain>
    </source>
</reference>
<dbReference type="SUPFAM" id="SSF53335">
    <property type="entry name" value="S-adenosyl-L-methionine-dependent methyltransferases"/>
    <property type="match status" value="1"/>
</dbReference>
<dbReference type="EMBL" id="FNZE01000002">
    <property type="protein sequence ID" value="SEI77570.1"/>
    <property type="molecule type" value="Genomic_DNA"/>
</dbReference>
<dbReference type="Pfam" id="PF12840">
    <property type="entry name" value="HTH_20"/>
    <property type="match status" value="1"/>
</dbReference>
<dbReference type="CDD" id="cd02440">
    <property type="entry name" value="AdoMet_MTases"/>
    <property type="match status" value="1"/>
</dbReference>
<dbReference type="STRING" id="915471.SAMN05216201_102177"/>
<dbReference type="InterPro" id="IPR011991">
    <property type="entry name" value="ArsR-like_HTH"/>
</dbReference>
<dbReference type="InterPro" id="IPR029063">
    <property type="entry name" value="SAM-dependent_MTases_sf"/>
</dbReference>
<dbReference type="Pfam" id="PF13489">
    <property type="entry name" value="Methyltransf_23"/>
    <property type="match status" value="1"/>
</dbReference>
<proteinExistence type="predicted"/>
<dbReference type="InterPro" id="IPR036390">
    <property type="entry name" value="WH_DNA-bd_sf"/>
</dbReference>
<dbReference type="PANTHER" id="PTHR43861:SF1">
    <property type="entry name" value="TRANS-ACONITATE 2-METHYLTRANSFERASE"/>
    <property type="match status" value="1"/>
</dbReference>
<accession>A0A1H6TMV0</accession>
<dbReference type="InterPro" id="IPR036388">
    <property type="entry name" value="WH-like_DNA-bd_sf"/>
</dbReference>
<dbReference type="PROSITE" id="PS50987">
    <property type="entry name" value="HTH_ARSR_2"/>
    <property type="match status" value="1"/>
</dbReference>
<evidence type="ECO:0000313" key="4">
    <source>
        <dbReference type="Proteomes" id="UP000242930"/>
    </source>
</evidence>
<feature type="compositionally biased region" description="Low complexity" evidence="1">
    <location>
        <begin position="8"/>
        <end position="24"/>
    </location>
</feature>
<feature type="region of interest" description="Disordered" evidence="1">
    <location>
        <begin position="1"/>
        <end position="24"/>
    </location>
</feature>
<dbReference type="PANTHER" id="PTHR43861">
    <property type="entry name" value="TRANS-ACONITATE 2-METHYLTRANSFERASE-RELATED"/>
    <property type="match status" value="1"/>
</dbReference>
<evidence type="ECO:0000259" key="2">
    <source>
        <dbReference type="PROSITE" id="PS50987"/>
    </source>
</evidence>
<dbReference type="CDD" id="cd00090">
    <property type="entry name" value="HTH_ARSR"/>
    <property type="match status" value="1"/>
</dbReference>
<evidence type="ECO:0000313" key="3">
    <source>
        <dbReference type="EMBL" id="SEI77570.1"/>
    </source>
</evidence>
<keyword evidence="4" id="KW-1185">Reference proteome</keyword>
<dbReference type="SUPFAM" id="SSF46785">
    <property type="entry name" value="Winged helix' DNA-binding domain"/>
    <property type="match status" value="1"/>
</dbReference>
<dbReference type="InterPro" id="IPR001845">
    <property type="entry name" value="HTH_ArsR_DNA-bd_dom"/>
</dbReference>
<dbReference type="NCBIfam" id="NF033788">
    <property type="entry name" value="HTH_metalloreg"/>
    <property type="match status" value="1"/>
</dbReference>
<protein>
    <submittedName>
        <fullName evidence="3">ArsR family transcriptional regulator</fullName>
    </submittedName>
</protein>
<name>A0A1H6TMV0_9PSED</name>
<evidence type="ECO:0000256" key="1">
    <source>
        <dbReference type="SAM" id="MobiDB-lite"/>
    </source>
</evidence>